<dbReference type="InterPro" id="IPR001878">
    <property type="entry name" value="Znf_CCHC"/>
</dbReference>
<dbReference type="SMART" id="SM00343">
    <property type="entry name" value="ZnF_C2HC"/>
    <property type="match status" value="2"/>
</dbReference>
<proteinExistence type="predicted"/>
<gene>
    <name evidence="1" type="ORF">PACLA_8A050166</name>
</gene>
<accession>A0A6S7I327</accession>
<dbReference type="GO" id="GO:0003676">
    <property type="term" value="F:nucleic acid binding"/>
    <property type="evidence" value="ECO:0007669"/>
    <property type="project" value="InterPro"/>
</dbReference>
<dbReference type="EMBL" id="CACRXK020007765">
    <property type="protein sequence ID" value="CAB4013125.1"/>
    <property type="molecule type" value="Genomic_DNA"/>
</dbReference>
<evidence type="ECO:0000313" key="2">
    <source>
        <dbReference type="Proteomes" id="UP001152795"/>
    </source>
</evidence>
<dbReference type="Proteomes" id="UP001152795">
    <property type="component" value="Unassembled WGS sequence"/>
</dbReference>
<dbReference type="PANTHER" id="PTHR33198">
    <property type="entry name" value="ANK_REP_REGION DOMAIN-CONTAINING PROTEIN-RELATED"/>
    <property type="match status" value="1"/>
</dbReference>
<organism evidence="1 2">
    <name type="scientific">Paramuricea clavata</name>
    <name type="common">Red gorgonian</name>
    <name type="synonym">Violescent sea-whip</name>
    <dbReference type="NCBI Taxonomy" id="317549"/>
    <lineage>
        <taxon>Eukaryota</taxon>
        <taxon>Metazoa</taxon>
        <taxon>Cnidaria</taxon>
        <taxon>Anthozoa</taxon>
        <taxon>Octocorallia</taxon>
        <taxon>Malacalcyonacea</taxon>
        <taxon>Plexauridae</taxon>
        <taxon>Paramuricea</taxon>
    </lineage>
</organism>
<sequence length="220" mass="25501">MVGFDIKAKARKRAFLLYLAGPEVETIFATLSDMGTDDDCYIAVERFTEYFAPKQYVLYERHRFRQAKQRVDESIDQFHTRLRHLGATYDLGDLDDEIRTQIVEHCRSSRLRRKALRDDTKLSDLVAYARSIELADKQTDEMEKKSTLEDKVYSNTQRRAQRPNKQISKKCYTCGGNYPHVNECPASGKECRNCHKMGHFAVVCKSRPDGKHLPKSTNLK</sequence>
<reference evidence="1" key="1">
    <citation type="submission" date="2020-04" db="EMBL/GenBank/DDBJ databases">
        <authorList>
            <person name="Alioto T."/>
            <person name="Alioto T."/>
            <person name="Gomez Garrido J."/>
        </authorList>
    </citation>
    <scope>NUCLEOTIDE SEQUENCE</scope>
    <source>
        <strain evidence="1">A484AB</strain>
    </source>
</reference>
<dbReference type="PANTHER" id="PTHR33198:SF20">
    <property type="entry name" value="RETROTRANSPOSON GAG DOMAIN-CONTAINING PROTEIN"/>
    <property type="match status" value="1"/>
</dbReference>
<dbReference type="GO" id="GO:0008270">
    <property type="term" value="F:zinc ion binding"/>
    <property type="evidence" value="ECO:0007669"/>
    <property type="project" value="InterPro"/>
</dbReference>
<dbReference type="Gene3D" id="4.10.60.10">
    <property type="entry name" value="Zinc finger, CCHC-type"/>
    <property type="match status" value="1"/>
</dbReference>
<dbReference type="AlphaFoldDB" id="A0A6S7I327"/>
<keyword evidence="2" id="KW-1185">Reference proteome</keyword>
<dbReference type="OrthoDB" id="10068383at2759"/>
<comment type="caution">
    <text evidence="1">The sequence shown here is derived from an EMBL/GenBank/DDBJ whole genome shotgun (WGS) entry which is preliminary data.</text>
</comment>
<evidence type="ECO:0000313" key="1">
    <source>
        <dbReference type="EMBL" id="CAB4013125.1"/>
    </source>
</evidence>
<name>A0A6S7I327_PARCT</name>
<protein>
    <submittedName>
        <fullName evidence="1">PREDICTED: uncharacterized protein LOC100367779</fullName>
    </submittedName>
</protein>